<dbReference type="PANTHER" id="PTHR34610">
    <property type="entry name" value="SSL7007 PROTEIN"/>
    <property type="match status" value="1"/>
</dbReference>
<feature type="domain" description="PIN" evidence="1">
    <location>
        <begin position="5"/>
        <end position="109"/>
    </location>
</feature>
<dbReference type="InterPro" id="IPR002850">
    <property type="entry name" value="PIN_toxin-like"/>
</dbReference>
<dbReference type="Proteomes" id="UP000253034">
    <property type="component" value="Unassembled WGS sequence"/>
</dbReference>
<dbReference type="InterPro" id="IPR029060">
    <property type="entry name" value="PIN-like_dom_sf"/>
</dbReference>
<dbReference type="NCBIfam" id="TIGR00305">
    <property type="entry name" value="putative toxin-antitoxin system toxin component, PIN family"/>
    <property type="match status" value="1"/>
</dbReference>
<organism evidence="2 3">
    <name type="scientific">Anaerobacterium chartisolvens</name>
    <dbReference type="NCBI Taxonomy" id="1297424"/>
    <lineage>
        <taxon>Bacteria</taxon>
        <taxon>Bacillati</taxon>
        <taxon>Bacillota</taxon>
        <taxon>Clostridia</taxon>
        <taxon>Eubacteriales</taxon>
        <taxon>Oscillospiraceae</taxon>
        <taxon>Anaerobacterium</taxon>
    </lineage>
</organism>
<gene>
    <name evidence="2" type="ORF">DFR58_13021</name>
</gene>
<dbReference type="RefSeq" id="WP_114299545.1">
    <property type="nucleotide sequence ID" value="NZ_QPJT01000030.1"/>
</dbReference>
<accession>A0A369AMR6</accession>
<dbReference type="InterPro" id="IPR002716">
    <property type="entry name" value="PIN_dom"/>
</dbReference>
<dbReference type="PANTHER" id="PTHR34610:SF3">
    <property type="entry name" value="SSL7007 PROTEIN"/>
    <property type="match status" value="1"/>
</dbReference>
<keyword evidence="3" id="KW-1185">Reference proteome</keyword>
<sequence length="129" mass="14312">MIKAAIDTNILVSALLSPSGSPAKVIDCVLNGNVIMCYDSRIIAEYQEVLVRPKFGFEKKLVRQLIDFILHSGISVVPIPILDAFEDEDDKMFYEVAKTAKAYVVTGNEKHFPSDPIVITPQKFLSVVI</sequence>
<proteinExistence type="predicted"/>
<dbReference type="EMBL" id="QPJT01000030">
    <property type="protein sequence ID" value="RCX10355.1"/>
    <property type="molecule type" value="Genomic_DNA"/>
</dbReference>
<dbReference type="Pfam" id="PF13470">
    <property type="entry name" value="PIN_3"/>
    <property type="match status" value="1"/>
</dbReference>
<name>A0A369AMR6_9FIRM</name>
<evidence type="ECO:0000259" key="1">
    <source>
        <dbReference type="Pfam" id="PF13470"/>
    </source>
</evidence>
<evidence type="ECO:0000313" key="3">
    <source>
        <dbReference type="Proteomes" id="UP000253034"/>
    </source>
</evidence>
<dbReference type="SUPFAM" id="SSF88723">
    <property type="entry name" value="PIN domain-like"/>
    <property type="match status" value="1"/>
</dbReference>
<comment type="caution">
    <text evidence="2">The sequence shown here is derived from an EMBL/GenBank/DDBJ whole genome shotgun (WGS) entry which is preliminary data.</text>
</comment>
<evidence type="ECO:0000313" key="2">
    <source>
        <dbReference type="EMBL" id="RCX10355.1"/>
    </source>
</evidence>
<reference evidence="2 3" key="1">
    <citation type="submission" date="2018-07" db="EMBL/GenBank/DDBJ databases">
        <title>Genomic Encyclopedia of Type Strains, Phase IV (KMG-IV): sequencing the most valuable type-strain genomes for metagenomic binning, comparative biology and taxonomic classification.</title>
        <authorList>
            <person name="Goeker M."/>
        </authorList>
    </citation>
    <scope>NUCLEOTIDE SEQUENCE [LARGE SCALE GENOMIC DNA]</scope>
    <source>
        <strain evidence="2 3">DSM 27016</strain>
    </source>
</reference>
<protein>
    <submittedName>
        <fullName evidence="2">Putative PIN family toxin of toxin-antitoxin system</fullName>
    </submittedName>
</protein>
<dbReference type="OrthoDB" id="32918at2"/>
<dbReference type="AlphaFoldDB" id="A0A369AMR6"/>